<evidence type="ECO:0000313" key="2">
    <source>
        <dbReference type="Proteomes" id="UP000585614"/>
    </source>
</evidence>
<organism evidence="1 2">
    <name type="scientific">Rhinolophus ferrumequinum</name>
    <name type="common">Greater horseshoe bat</name>
    <dbReference type="NCBI Taxonomy" id="59479"/>
    <lineage>
        <taxon>Eukaryota</taxon>
        <taxon>Metazoa</taxon>
        <taxon>Chordata</taxon>
        <taxon>Craniata</taxon>
        <taxon>Vertebrata</taxon>
        <taxon>Euteleostomi</taxon>
        <taxon>Mammalia</taxon>
        <taxon>Eutheria</taxon>
        <taxon>Laurasiatheria</taxon>
        <taxon>Chiroptera</taxon>
        <taxon>Yinpterochiroptera</taxon>
        <taxon>Rhinolophoidea</taxon>
        <taxon>Rhinolophidae</taxon>
        <taxon>Rhinolophinae</taxon>
        <taxon>Rhinolophus</taxon>
    </lineage>
</organism>
<gene>
    <name evidence="1" type="ORF">mRhiFer1_008890</name>
</gene>
<comment type="caution">
    <text evidence="1">The sequence shown here is derived from an EMBL/GenBank/DDBJ whole genome shotgun (WGS) entry which is preliminary data.</text>
</comment>
<protein>
    <submittedName>
        <fullName evidence="1">Uncharacterized protein</fullName>
    </submittedName>
</protein>
<proteinExistence type="predicted"/>
<dbReference type="EMBL" id="JACAGC010000020">
    <property type="protein sequence ID" value="KAF6298835.1"/>
    <property type="molecule type" value="Genomic_DNA"/>
</dbReference>
<dbReference type="Proteomes" id="UP000585614">
    <property type="component" value="Unassembled WGS sequence"/>
</dbReference>
<name>A0A7J7TE73_RHIFE</name>
<dbReference type="AlphaFoldDB" id="A0A7J7TE73"/>
<evidence type="ECO:0000313" key="1">
    <source>
        <dbReference type="EMBL" id="KAF6298835.1"/>
    </source>
</evidence>
<sequence length="181" mass="19482">MDSGHMAQRFSSCRENAIKQTAPVHTTRSPHTVGPVCGGACSGRDCSGLLGQALWVCEHVLWQPLCLYRQGPAADGFALHLEVPVILRTLHCSWPGPQPPPEAFLTGHRFAPSLQASLEGNRAGASHLGAGHTAPGLRPHWCVSWLWGRCPWLGPSGVQPRPPCAAVAQKRKCRTAASHWP</sequence>
<reference evidence="1 2" key="1">
    <citation type="journal article" date="2020" name="Nature">
        <title>Six reference-quality genomes reveal evolution of bat adaptations.</title>
        <authorList>
            <person name="Jebb D."/>
            <person name="Huang Z."/>
            <person name="Pippel M."/>
            <person name="Hughes G.M."/>
            <person name="Lavrichenko K."/>
            <person name="Devanna P."/>
            <person name="Winkler S."/>
            <person name="Jermiin L.S."/>
            <person name="Skirmuntt E.C."/>
            <person name="Katzourakis A."/>
            <person name="Burkitt-Gray L."/>
            <person name="Ray D.A."/>
            <person name="Sullivan K.A.M."/>
            <person name="Roscito J.G."/>
            <person name="Kirilenko B.M."/>
            <person name="Davalos L.M."/>
            <person name="Corthals A.P."/>
            <person name="Power M.L."/>
            <person name="Jones G."/>
            <person name="Ransome R.D."/>
            <person name="Dechmann D.K.N."/>
            <person name="Locatelli A.G."/>
            <person name="Puechmaille S.J."/>
            <person name="Fedrigo O."/>
            <person name="Jarvis E.D."/>
            <person name="Hiller M."/>
            <person name="Vernes S.C."/>
            <person name="Myers E.W."/>
            <person name="Teeling E.C."/>
        </authorList>
    </citation>
    <scope>NUCLEOTIDE SEQUENCE [LARGE SCALE GENOMIC DNA]</scope>
    <source>
        <strain evidence="1">MRhiFer1</strain>
        <tissue evidence="1">Lung</tissue>
    </source>
</reference>
<accession>A0A7J7TE73</accession>